<evidence type="ECO:0000313" key="3">
    <source>
        <dbReference type="EMBL" id="KAK9420558.1"/>
    </source>
</evidence>
<dbReference type="Pfam" id="PF04669">
    <property type="entry name" value="PBDC1"/>
    <property type="match status" value="1"/>
</dbReference>
<organism evidence="3 4">
    <name type="scientific">Seiridium unicorne</name>
    <dbReference type="NCBI Taxonomy" id="138068"/>
    <lineage>
        <taxon>Eukaryota</taxon>
        <taxon>Fungi</taxon>
        <taxon>Dikarya</taxon>
        <taxon>Ascomycota</taxon>
        <taxon>Pezizomycotina</taxon>
        <taxon>Sordariomycetes</taxon>
        <taxon>Xylariomycetidae</taxon>
        <taxon>Amphisphaeriales</taxon>
        <taxon>Sporocadaceae</taxon>
        <taxon>Seiridium</taxon>
    </lineage>
</organism>
<name>A0ABR2V0U9_9PEZI</name>
<feature type="domain" description="Polysaccharide biosynthesis" evidence="2">
    <location>
        <begin position="557"/>
        <end position="681"/>
    </location>
</feature>
<dbReference type="Gene3D" id="1.10.3560.10">
    <property type="entry name" value="yst0336 like domain"/>
    <property type="match status" value="1"/>
</dbReference>
<dbReference type="PANTHER" id="PTHR13410">
    <property type="entry name" value="PROTEIN PBDC1"/>
    <property type="match status" value="1"/>
</dbReference>
<dbReference type="PANTHER" id="PTHR13410:SF9">
    <property type="entry name" value="PROTEIN PBDC1"/>
    <property type="match status" value="1"/>
</dbReference>
<proteinExistence type="predicted"/>
<sequence length="693" mass="78748">MEEYRALFEVSSRSDESSAGKKRGTDDDDDADLTGQHRGKIHKGDIDVIADIVTTKGEASNNLTDTTHGDDSTGNSVTSILPANTRLCGGGSNERLASSGDNQLDTTFQQLLCQANALHEEKTKQLQQQVDSCHKQIQDLQAQLQVQAAGYQRVQSEAMAKVQDPLEAATEKCTKLEEALIAKDHTLIEMEKALEVKSQDCDTLRTQALEAIDELKKYTITNNSSVTRDDIVKQWELLSHEIHNLSRLKFSGHPYSMPTRGDDLRKFEKMSSDYKWDLKQGKFKKLLFEGTIWYQVVENFLQNPGCVFHKPMGIAMAGVRRKLIGTPYISISDNKTSRSQGADITCASTAVLKQCQSWLAHTCQLLKVAYPENGSFEENDMASSIHGKFLADMVDFLNKYSSTSDDTDDLKVHLRSIIRHALNLGSMLGSSQDLYMVCMPVTHFFKKMAEGITLDALNINDLDVEKLMSLNPKDPRKKLWDIDIRFYGFSLDKEFMAVTQHQKEKPKAEVDLLVSPMLLRTLVAESKYIMDIREMAANNPTPPPGFDAENAQNLEDMEKQFAVKVVQHMEIYWSILEKVKGSTIRLTKLDDEIYEHLQTAFPEFDPAKTVNEDEMKSPEGKKRWREFMMKYEKTVDDYNFGTMVRADPKTEYTQEGTIFVPRMQFYAIEIARNRNGINDWIWEEKQKEKTGKP</sequence>
<feature type="region of interest" description="Disordered" evidence="1">
    <location>
        <begin position="1"/>
        <end position="39"/>
    </location>
</feature>
<feature type="compositionally biased region" description="Basic and acidic residues" evidence="1">
    <location>
        <begin position="1"/>
        <end position="25"/>
    </location>
</feature>
<dbReference type="Proteomes" id="UP001408356">
    <property type="component" value="Unassembled WGS sequence"/>
</dbReference>
<protein>
    <recommendedName>
        <fullName evidence="2">Polysaccharide biosynthesis domain-containing protein</fullName>
    </recommendedName>
</protein>
<evidence type="ECO:0000259" key="2">
    <source>
        <dbReference type="Pfam" id="PF04669"/>
    </source>
</evidence>
<dbReference type="InterPro" id="IPR008476">
    <property type="entry name" value="PBDC1_metazoa/fungi"/>
</dbReference>
<gene>
    <name evidence="3" type="ORF">SUNI508_06298</name>
</gene>
<evidence type="ECO:0000256" key="1">
    <source>
        <dbReference type="SAM" id="MobiDB-lite"/>
    </source>
</evidence>
<dbReference type="InterPro" id="IPR021148">
    <property type="entry name" value="Polysacc_synth_dom"/>
</dbReference>
<accession>A0ABR2V0U9</accession>
<dbReference type="EMBL" id="JARVKF010000224">
    <property type="protein sequence ID" value="KAK9420558.1"/>
    <property type="molecule type" value="Genomic_DNA"/>
</dbReference>
<comment type="caution">
    <text evidence="3">The sequence shown here is derived from an EMBL/GenBank/DDBJ whole genome shotgun (WGS) entry which is preliminary data.</text>
</comment>
<reference evidence="3 4" key="1">
    <citation type="journal article" date="2024" name="J. Plant Pathol.">
        <title>Sequence and assembly of the genome of Seiridium unicorne, isolate CBS 538.82, causal agent of cypress canker disease.</title>
        <authorList>
            <person name="Scali E."/>
            <person name="Rocca G.D."/>
            <person name="Danti R."/>
            <person name="Garbelotto M."/>
            <person name="Barberini S."/>
            <person name="Baroncelli R."/>
            <person name="Emiliani G."/>
        </authorList>
    </citation>
    <scope>NUCLEOTIDE SEQUENCE [LARGE SCALE GENOMIC DNA]</scope>
    <source>
        <strain evidence="3 4">BM-138-508</strain>
    </source>
</reference>
<evidence type="ECO:0000313" key="4">
    <source>
        <dbReference type="Proteomes" id="UP001408356"/>
    </source>
</evidence>
<dbReference type="InterPro" id="IPR023139">
    <property type="entry name" value="PBDC1-like_dom_sf"/>
</dbReference>
<keyword evidence="4" id="KW-1185">Reference proteome</keyword>